<evidence type="ECO:0000256" key="4">
    <source>
        <dbReference type="ARBA" id="ARBA00023136"/>
    </source>
</evidence>
<accession>A0A1G7XY87</accession>
<organism evidence="7 8">
    <name type="scientific">Roseospirillum parvum</name>
    <dbReference type="NCBI Taxonomy" id="83401"/>
    <lineage>
        <taxon>Bacteria</taxon>
        <taxon>Pseudomonadati</taxon>
        <taxon>Pseudomonadota</taxon>
        <taxon>Alphaproteobacteria</taxon>
        <taxon>Rhodospirillales</taxon>
        <taxon>Rhodospirillaceae</taxon>
        <taxon>Roseospirillum</taxon>
    </lineage>
</organism>
<dbReference type="Pfam" id="PF04357">
    <property type="entry name" value="TamB"/>
    <property type="match status" value="1"/>
</dbReference>
<comment type="subcellular location">
    <subcellularLocation>
        <location evidence="1">Membrane</location>
        <topology evidence="1">Single-pass membrane protein</topology>
    </subcellularLocation>
</comment>
<reference evidence="8" key="1">
    <citation type="submission" date="2016-10" db="EMBL/GenBank/DDBJ databases">
        <authorList>
            <person name="Varghese N."/>
            <person name="Submissions S."/>
        </authorList>
    </citation>
    <scope>NUCLEOTIDE SEQUENCE [LARGE SCALE GENOMIC DNA]</scope>
    <source>
        <strain evidence="8">930I</strain>
    </source>
</reference>
<dbReference type="GO" id="GO:0005886">
    <property type="term" value="C:plasma membrane"/>
    <property type="evidence" value="ECO:0007669"/>
    <property type="project" value="InterPro"/>
</dbReference>
<dbReference type="GO" id="GO:0009306">
    <property type="term" value="P:protein secretion"/>
    <property type="evidence" value="ECO:0007669"/>
    <property type="project" value="InterPro"/>
</dbReference>
<evidence type="ECO:0000256" key="2">
    <source>
        <dbReference type="ARBA" id="ARBA00022692"/>
    </source>
</evidence>
<dbReference type="Proteomes" id="UP000217076">
    <property type="component" value="Unassembled WGS sequence"/>
</dbReference>
<proteinExistence type="predicted"/>
<dbReference type="InterPro" id="IPR007452">
    <property type="entry name" value="TamB_C"/>
</dbReference>
<dbReference type="PANTHER" id="PTHR36985:SF1">
    <property type="entry name" value="TRANSLOCATION AND ASSEMBLY MODULE SUBUNIT TAMB"/>
    <property type="match status" value="1"/>
</dbReference>
<keyword evidence="4 5" id="KW-0472">Membrane</keyword>
<evidence type="ECO:0000313" key="8">
    <source>
        <dbReference type="Proteomes" id="UP000217076"/>
    </source>
</evidence>
<dbReference type="OrthoDB" id="7784409at2"/>
<evidence type="ECO:0000256" key="5">
    <source>
        <dbReference type="SAM" id="Phobius"/>
    </source>
</evidence>
<dbReference type="EMBL" id="FNCV01000003">
    <property type="protein sequence ID" value="SDG89063.1"/>
    <property type="molecule type" value="Genomic_DNA"/>
</dbReference>
<dbReference type="RefSeq" id="WP_092616855.1">
    <property type="nucleotide sequence ID" value="NZ_FNCV01000003.1"/>
</dbReference>
<evidence type="ECO:0000313" key="7">
    <source>
        <dbReference type="EMBL" id="SDG89063.1"/>
    </source>
</evidence>
<sequence>MASPPNFLRSLEGLKKLAPLKAERRGRRLLLAGGVAVAGLAGLLVLILVLVMAGLNTRAGRDWVMDQVVAAVDDPALSSIRIGAVDGLLPIDFTLRDIALADADGPWFEADGLTLAWRPLALLGGRLHVATLAADQPRLHRLPAFAPAPPSAEPEPVDLPAGPPSPPPLTLRLDRLAIDRLELGEAVAGLALVLGAEGHLSVDGAGVLRGHLMVRRTDAPGDSLSADLALPADASRLDLDLAFSGPAGGLAARLSGLPGAPALALSLKGSGPAADWRGRLEASAEGFAALAADLSAAWAEGPEIGLDGRIVPGPELAALGPPLLANPIDLGLSAGLAGGDLLASLAVAGDGLAVDADAALAEGGGLSARLGARLADAAPLGLGDAVELRQVVLEAGLSGDPAQGAPLSVNLGAARAAGGGIGAGPLHLAFDGTLNSGGGPLLAGALDLRAQGPHGLPSLDGLLGPQTALTADLALDDAAQGLTVDNLRIGSGAVAAGGHLEVDLASLTARGRLGAAVVDLAALKGLTGLPLAGRLDADLSHLEASLEGATADLTLWGQGVRGLPAPGPALLGPTPHLTSRVSADLATGTARLEGLKLAAAGLSGHGAVTLDNGFSRVDGALGLKIPALAPLGPGLGMEMAGALGLDLMAQGPLAEPAIAANLSGQRVALAGTPLGDPRLDLSAVLGAAIEARLEARAAPRGQAVNLSSDIRFAGQKLDMNDFILEGAGSRLAGNVAADLSGPRLSGRLDGGLDMAALAPLAGRRGGGRLDLDLTLSPDNGQTAELTLAGDLALPDDGVSVNDLRLDARAASLFATPSLNAELALGPGQGPGVGWQAVRAGASGSLADLAWTLGLTDVAADGRRLASLKAGGRAELAGPPTRLVLSDLSGDLAQAALALNGPATVTLDGGETTVSGLDLGLGPARLTLDAALGDQETRADVALSGLDLAWVDRLAGLNRLAGGTLNAQAHVEPTSARASISADSVTLAEIDNSPSLGLTGEATWNGQRLSGRADLGGLGEEPLAATFALPLSGRAPALSVPGDGPLAATARWQGPLQALTALVPLPEHRMSGAVDVNLSVDGSVGQPRPSGQVTLSEFAYENLMTGTVLTNGAFTLAARAGRQFTLEGNAQDGGDGRLALTGRVDLPEGGAPAIDAKVTLDQATLIRRDEIEATVAGHVAFGGAPTDGQVTGDLTVTPVEVRLIAPPAGSPPELDVIEVNHPDRRDSAPARTAAASQDPGIGLDVRVHLPRRIMVRGRGLESEWAGDLHVTGSAAAPRVTGAINVVRGEFVLAGKRFELAKGLIEFHGGQPIDPLLDVRAEHPAGSFTGIVAVSGPASDFDLALTANPPLPQDEVLARILFGKKVSQLSQAEAIQVATAISELTDDGTGGGLDVIGGLRGALGLDRLSVGGGADGPTVEAGTYLSDSVYVGVAQGADATSSEATVEVELTDTLSVETKAGADASGEVGINWSYDY</sequence>
<protein>
    <submittedName>
        <fullName evidence="7">Translocation and assembly module TamB</fullName>
    </submittedName>
</protein>
<keyword evidence="8" id="KW-1185">Reference proteome</keyword>
<evidence type="ECO:0000256" key="1">
    <source>
        <dbReference type="ARBA" id="ARBA00004167"/>
    </source>
</evidence>
<dbReference type="PANTHER" id="PTHR36985">
    <property type="entry name" value="TRANSLOCATION AND ASSEMBLY MODULE SUBUNIT TAMB"/>
    <property type="match status" value="1"/>
</dbReference>
<evidence type="ECO:0000256" key="3">
    <source>
        <dbReference type="ARBA" id="ARBA00022989"/>
    </source>
</evidence>
<name>A0A1G7XY87_9PROT</name>
<dbReference type="GO" id="GO:0097347">
    <property type="term" value="C:TAM protein secretion complex"/>
    <property type="evidence" value="ECO:0007669"/>
    <property type="project" value="TreeGrafter"/>
</dbReference>
<feature type="transmembrane region" description="Helical" evidence="5">
    <location>
        <begin position="29"/>
        <end position="55"/>
    </location>
</feature>
<dbReference type="STRING" id="83401.SAMN05421742_103134"/>
<keyword evidence="3 5" id="KW-1133">Transmembrane helix</keyword>
<keyword evidence="2 5" id="KW-0812">Transmembrane</keyword>
<evidence type="ECO:0000259" key="6">
    <source>
        <dbReference type="Pfam" id="PF04357"/>
    </source>
</evidence>
<feature type="domain" description="Translocation and assembly module TamB C-terminal" evidence="6">
    <location>
        <begin position="1129"/>
        <end position="1474"/>
    </location>
</feature>
<gene>
    <name evidence="7" type="ORF">SAMN05421742_103134</name>
</gene>